<gene>
    <name evidence="1" type="ORF">PUN28_008200</name>
</gene>
<evidence type="ECO:0000313" key="2">
    <source>
        <dbReference type="Proteomes" id="UP001430953"/>
    </source>
</evidence>
<dbReference type="PANTHER" id="PTHR11008">
    <property type="entry name" value="PROTEIN TAKEOUT-LIKE PROTEIN"/>
    <property type="match status" value="1"/>
</dbReference>
<comment type="caution">
    <text evidence="1">The sequence shown here is derived from an EMBL/GenBank/DDBJ whole genome shotgun (WGS) entry which is preliminary data.</text>
</comment>
<organism evidence="1 2">
    <name type="scientific">Cardiocondyla obscurior</name>
    <dbReference type="NCBI Taxonomy" id="286306"/>
    <lineage>
        <taxon>Eukaryota</taxon>
        <taxon>Metazoa</taxon>
        <taxon>Ecdysozoa</taxon>
        <taxon>Arthropoda</taxon>
        <taxon>Hexapoda</taxon>
        <taxon>Insecta</taxon>
        <taxon>Pterygota</taxon>
        <taxon>Neoptera</taxon>
        <taxon>Endopterygota</taxon>
        <taxon>Hymenoptera</taxon>
        <taxon>Apocrita</taxon>
        <taxon>Aculeata</taxon>
        <taxon>Formicoidea</taxon>
        <taxon>Formicidae</taxon>
        <taxon>Myrmicinae</taxon>
        <taxon>Cardiocondyla</taxon>
    </lineage>
</organism>
<accession>A0AAW2FYU0</accession>
<dbReference type="Gene3D" id="3.15.10.30">
    <property type="entry name" value="Haemolymph juvenile hormone binding protein"/>
    <property type="match status" value="1"/>
</dbReference>
<dbReference type="InterPro" id="IPR038606">
    <property type="entry name" value="To_sf"/>
</dbReference>
<keyword evidence="2" id="KW-1185">Reference proteome</keyword>
<dbReference type="InterPro" id="IPR010562">
    <property type="entry name" value="Haemolymph_juvenile_hormone-bd"/>
</dbReference>
<proteinExistence type="predicted"/>
<sequence length="182" mass="20593">MNAKKSMGWARRWHCGEVYARQTQLEKFLEKLKSSLQNGDSELGIPVLDPFTADKLSIKLKQLNLIDLQAFLTNVTVNSLSSYNVSSADFSLFGLKANVDLIWSSIAASTNYSMNGQILAFNTYGNGEIKNRAITELKSRVSVFYSQFGTASEKSRKISLLIKIRTLQMRANRSFHYKTRYS</sequence>
<reference evidence="1 2" key="1">
    <citation type="submission" date="2023-03" db="EMBL/GenBank/DDBJ databases">
        <title>High recombination rates correlate with genetic variation in Cardiocondyla obscurior ants.</title>
        <authorList>
            <person name="Errbii M."/>
        </authorList>
    </citation>
    <scope>NUCLEOTIDE SEQUENCE [LARGE SCALE GENOMIC DNA]</scope>
    <source>
        <strain evidence="1">Alpha-2009</strain>
        <tissue evidence="1">Whole body</tissue>
    </source>
</reference>
<protein>
    <submittedName>
        <fullName evidence="1">Uncharacterized protein</fullName>
    </submittedName>
</protein>
<evidence type="ECO:0000313" key="1">
    <source>
        <dbReference type="EMBL" id="KAL0120370.1"/>
    </source>
</evidence>
<dbReference type="Pfam" id="PF06585">
    <property type="entry name" value="JHBP"/>
    <property type="match status" value="1"/>
</dbReference>
<dbReference type="Proteomes" id="UP001430953">
    <property type="component" value="Unassembled WGS sequence"/>
</dbReference>
<name>A0AAW2FYU0_9HYME</name>
<dbReference type="EMBL" id="JADYXP020000007">
    <property type="protein sequence ID" value="KAL0120370.1"/>
    <property type="molecule type" value="Genomic_DNA"/>
</dbReference>
<dbReference type="AlphaFoldDB" id="A0AAW2FYU0"/>
<dbReference type="PANTHER" id="PTHR11008:SF9">
    <property type="entry name" value="PROTEIN TAKEOUT-LIKE PROTEIN"/>
    <property type="match status" value="1"/>
</dbReference>